<proteinExistence type="predicted"/>
<feature type="domain" description="HPr" evidence="6">
    <location>
        <begin position="3"/>
        <end position="90"/>
    </location>
</feature>
<keyword evidence="4" id="KW-0963">Cytoplasm</keyword>
<organism evidence="7 8">
    <name type="scientific">Antiquaquibacter oligotrophicus</name>
    <dbReference type="NCBI Taxonomy" id="2880260"/>
    <lineage>
        <taxon>Bacteria</taxon>
        <taxon>Bacillati</taxon>
        <taxon>Actinomycetota</taxon>
        <taxon>Actinomycetes</taxon>
        <taxon>Micrococcales</taxon>
        <taxon>Microbacteriaceae</taxon>
        <taxon>Antiquaquibacter</taxon>
    </lineage>
</organism>
<keyword evidence="8" id="KW-1185">Reference proteome</keyword>
<evidence type="ECO:0000256" key="2">
    <source>
        <dbReference type="ARBA" id="ARBA00004496"/>
    </source>
</evidence>
<dbReference type="PANTHER" id="PTHR33705">
    <property type="entry name" value="PHOSPHOCARRIER PROTEIN HPR"/>
    <property type="match status" value="1"/>
</dbReference>
<dbReference type="PANTHER" id="PTHR33705:SF2">
    <property type="entry name" value="PHOSPHOCARRIER PROTEIN NPR"/>
    <property type="match status" value="1"/>
</dbReference>
<evidence type="ECO:0000256" key="1">
    <source>
        <dbReference type="ARBA" id="ARBA00003681"/>
    </source>
</evidence>
<gene>
    <name evidence="7" type="ORF">M2152_001955</name>
</gene>
<dbReference type="RefSeq" id="WP_322134077.1">
    <property type="nucleotide sequence ID" value="NZ_CP085036.1"/>
</dbReference>
<comment type="function">
    <text evidence="1">General (non sugar-specific) component of the phosphoenolpyruvate-dependent sugar phosphotransferase system (sugar PTS). This major carbohydrate active-transport system catalyzes the phosphorylation of incoming sugar substrates concomitantly with their translocation across the cell membrane. The phosphoryl group from phosphoenolpyruvate (PEP) is transferred to the phosphoryl carrier protein HPr by enzyme I. Phospho-HPr then transfers it to the PTS EIIA domain.</text>
</comment>
<keyword evidence="5" id="KW-0598">Phosphotransferase system</keyword>
<evidence type="ECO:0000256" key="3">
    <source>
        <dbReference type="ARBA" id="ARBA00020422"/>
    </source>
</evidence>
<dbReference type="EMBL" id="JARXVQ010000001">
    <property type="protein sequence ID" value="MDH6181773.1"/>
    <property type="molecule type" value="Genomic_DNA"/>
</dbReference>
<evidence type="ECO:0000256" key="5">
    <source>
        <dbReference type="ARBA" id="ARBA00022683"/>
    </source>
</evidence>
<evidence type="ECO:0000259" key="6">
    <source>
        <dbReference type="PROSITE" id="PS51350"/>
    </source>
</evidence>
<dbReference type="NCBIfam" id="TIGR01003">
    <property type="entry name" value="PTS_HPr_family"/>
    <property type="match status" value="1"/>
</dbReference>
<name>A0ABT6KP44_9MICO</name>
<dbReference type="PRINTS" id="PR00107">
    <property type="entry name" value="PHOSPHOCPHPR"/>
</dbReference>
<dbReference type="InterPro" id="IPR001020">
    <property type="entry name" value="PTS_HPr_His_P_site"/>
</dbReference>
<dbReference type="InterPro" id="IPR050399">
    <property type="entry name" value="HPr"/>
</dbReference>
<protein>
    <recommendedName>
        <fullName evidence="3">Phosphocarrier protein HPr</fullName>
    </recommendedName>
</protein>
<evidence type="ECO:0000313" key="8">
    <source>
        <dbReference type="Proteomes" id="UP001160142"/>
    </source>
</evidence>
<comment type="caution">
    <text evidence="7">The sequence shown here is derived from an EMBL/GenBank/DDBJ whole genome shotgun (WGS) entry which is preliminary data.</text>
</comment>
<dbReference type="PROSITE" id="PS00369">
    <property type="entry name" value="PTS_HPR_HIS"/>
    <property type="match status" value="1"/>
</dbReference>
<dbReference type="Pfam" id="PF00381">
    <property type="entry name" value="PTS-HPr"/>
    <property type="match status" value="1"/>
</dbReference>
<accession>A0ABT6KP44</accession>
<comment type="subcellular location">
    <subcellularLocation>
        <location evidence="2">Cytoplasm</location>
    </subcellularLocation>
</comment>
<dbReference type="Proteomes" id="UP001160142">
    <property type="component" value="Unassembled WGS sequence"/>
</dbReference>
<dbReference type="SUPFAM" id="SSF55594">
    <property type="entry name" value="HPr-like"/>
    <property type="match status" value="1"/>
</dbReference>
<evidence type="ECO:0000313" key="7">
    <source>
        <dbReference type="EMBL" id="MDH6181773.1"/>
    </source>
</evidence>
<sequence>MATEERTVTVASSSGLHARPAALFVEAASGSGHKVTITKGDKKPANAASILSVLSLGIEKGDEVVLSVDGDDAVAVADSLEAFLLEDHDA</sequence>
<dbReference type="CDD" id="cd00367">
    <property type="entry name" value="PTS-HPr_like"/>
    <property type="match status" value="1"/>
</dbReference>
<dbReference type="Gene3D" id="3.30.1340.10">
    <property type="entry name" value="HPr-like"/>
    <property type="match status" value="1"/>
</dbReference>
<evidence type="ECO:0000256" key="4">
    <source>
        <dbReference type="ARBA" id="ARBA00022490"/>
    </source>
</evidence>
<reference evidence="7 8" key="1">
    <citation type="submission" date="2023-04" db="EMBL/GenBank/DDBJ databases">
        <title>Genome Encyclopedia of Bacteria and Archaea VI: Functional Genomics of Type Strains.</title>
        <authorList>
            <person name="Whitman W."/>
        </authorList>
    </citation>
    <scope>NUCLEOTIDE SEQUENCE [LARGE SCALE GENOMIC DNA]</scope>
    <source>
        <strain evidence="7 8">SG_E_30_P1</strain>
    </source>
</reference>
<dbReference type="PROSITE" id="PS51350">
    <property type="entry name" value="PTS_HPR_DOM"/>
    <property type="match status" value="1"/>
</dbReference>
<dbReference type="InterPro" id="IPR035895">
    <property type="entry name" value="HPr-like_sf"/>
</dbReference>
<dbReference type="InterPro" id="IPR000032">
    <property type="entry name" value="HPr-like"/>
</dbReference>